<keyword evidence="3" id="KW-1185">Reference proteome</keyword>
<evidence type="ECO:0000313" key="3">
    <source>
        <dbReference type="Proteomes" id="UP000254869"/>
    </source>
</evidence>
<sequence>MAAVGSTLARRTLGRQLNMMRERARINQAQAARIIGISPQTMGRLEDGLSLRSANDLFMNALCDGYRVSDEERRTILALASEARVIGKQGGGWWRAHADAVLYHFEYYLHLEESVRQLMIWRHALLPGLLQTPEYRRALAWTEDPQISPETIEKRIEIARHRWTRLEEGAFTINVFLSEAALRDEVGGRGVMAEQMEHLLTRMELPNVSIRLVPFDARHHLGSTTGPFVFLEFSELSFTKLIEPPLVYVEGFVGDLYLEREAELSRYRYAAKEIDRIALDHNESRLRILRLAKEYGA</sequence>
<evidence type="ECO:0000259" key="1">
    <source>
        <dbReference type="PROSITE" id="PS50943"/>
    </source>
</evidence>
<dbReference type="Pfam" id="PF13560">
    <property type="entry name" value="HTH_31"/>
    <property type="match status" value="1"/>
</dbReference>
<dbReference type="CDD" id="cd00093">
    <property type="entry name" value="HTH_XRE"/>
    <property type="match status" value="1"/>
</dbReference>
<dbReference type="AlphaFoldDB" id="A0A370I9K9"/>
<dbReference type="InterPro" id="IPR010982">
    <property type="entry name" value="Lambda_DNA-bd_dom_sf"/>
</dbReference>
<protein>
    <submittedName>
        <fullName evidence="2">Helix-turn-helix protein</fullName>
    </submittedName>
</protein>
<name>A0A370I9K9_9NOCA</name>
<dbReference type="EMBL" id="QQBC01000003">
    <property type="protein sequence ID" value="RDI67393.1"/>
    <property type="molecule type" value="Genomic_DNA"/>
</dbReference>
<accession>A0A370I9K9</accession>
<gene>
    <name evidence="2" type="ORF">DFR76_103464</name>
</gene>
<evidence type="ECO:0000313" key="2">
    <source>
        <dbReference type="EMBL" id="RDI67393.1"/>
    </source>
</evidence>
<comment type="caution">
    <text evidence="2">The sequence shown here is derived from an EMBL/GenBank/DDBJ whole genome shotgun (WGS) entry which is preliminary data.</text>
</comment>
<dbReference type="PROSITE" id="PS50943">
    <property type="entry name" value="HTH_CROC1"/>
    <property type="match status" value="1"/>
</dbReference>
<dbReference type="SMART" id="SM00530">
    <property type="entry name" value="HTH_XRE"/>
    <property type="match status" value="1"/>
</dbReference>
<dbReference type="Pfam" id="PF19054">
    <property type="entry name" value="DUF5753"/>
    <property type="match status" value="1"/>
</dbReference>
<dbReference type="SUPFAM" id="SSF47413">
    <property type="entry name" value="lambda repressor-like DNA-binding domains"/>
    <property type="match status" value="1"/>
</dbReference>
<dbReference type="InterPro" id="IPR001387">
    <property type="entry name" value="Cro/C1-type_HTH"/>
</dbReference>
<dbReference type="GO" id="GO:0003677">
    <property type="term" value="F:DNA binding"/>
    <property type="evidence" value="ECO:0007669"/>
    <property type="project" value="InterPro"/>
</dbReference>
<proteinExistence type="predicted"/>
<organism evidence="2 3">
    <name type="scientific">Nocardia pseudobrasiliensis</name>
    <dbReference type="NCBI Taxonomy" id="45979"/>
    <lineage>
        <taxon>Bacteria</taxon>
        <taxon>Bacillati</taxon>
        <taxon>Actinomycetota</taxon>
        <taxon>Actinomycetes</taxon>
        <taxon>Mycobacteriales</taxon>
        <taxon>Nocardiaceae</taxon>
        <taxon>Nocardia</taxon>
    </lineage>
</organism>
<feature type="domain" description="HTH cro/C1-type" evidence="1">
    <location>
        <begin position="17"/>
        <end position="73"/>
    </location>
</feature>
<dbReference type="Gene3D" id="1.10.260.40">
    <property type="entry name" value="lambda repressor-like DNA-binding domains"/>
    <property type="match status" value="1"/>
</dbReference>
<dbReference type="InterPro" id="IPR043917">
    <property type="entry name" value="DUF5753"/>
</dbReference>
<dbReference type="Proteomes" id="UP000254869">
    <property type="component" value="Unassembled WGS sequence"/>
</dbReference>
<reference evidence="2 3" key="1">
    <citation type="submission" date="2018-07" db="EMBL/GenBank/DDBJ databases">
        <title>Genomic Encyclopedia of Type Strains, Phase IV (KMG-IV): sequencing the most valuable type-strain genomes for metagenomic binning, comparative biology and taxonomic classification.</title>
        <authorList>
            <person name="Goeker M."/>
        </authorList>
    </citation>
    <scope>NUCLEOTIDE SEQUENCE [LARGE SCALE GENOMIC DNA]</scope>
    <source>
        <strain evidence="2 3">DSM 44290</strain>
    </source>
</reference>
<dbReference type="STRING" id="1210086.GCA_001613105_04374"/>
<dbReference type="RefSeq" id="WP_169813779.1">
    <property type="nucleotide sequence ID" value="NZ_QQBC01000003.1"/>
</dbReference>